<dbReference type="PANTHER" id="PTHR12197:SF273">
    <property type="entry name" value="MYND-TYPE ZINC FINGER PROTEIN SAMB"/>
    <property type="match status" value="1"/>
</dbReference>
<dbReference type="OrthoDB" id="438641at2759"/>
<dbReference type="VEuPathDB" id="FungiDB:SPBR_02554"/>
<dbReference type="SUPFAM" id="SSF82199">
    <property type="entry name" value="SET domain"/>
    <property type="match status" value="1"/>
</dbReference>
<dbReference type="Gene3D" id="2.170.270.10">
    <property type="entry name" value="SET domain"/>
    <property type="match status" value="1"/>
</dbReference>
<gene>
    <name evidence="2" type="ORF">SPBR_02554</name>
</gene>
<comment type="caution">
    <text evidence="2">The sequence shown here is derived from an EMBL/GenBank/DDBJ whole genome shotgun (WGS) entry which is preliminary data.</text>
</comment>
<keyword evidence="3" id="KW-1185">Reference proteome</keyword>
<dbReference type="AlphaFoldDB" id="A0A0C2IT28"/>
<dbReference type="InterPro" id="IPR001214">
    <property type="entry name" value="SET_dom"/>
</dbReference>
<dbReference type="PROSITE" id="PS50280">
    <property type="entry name" value="SET"/>
    <property type="match status" value="1"/>
</dbReference>
<organism evidence="2 3">
    <name type="scientific">Sporothrix brasiliensis 5110</name>
    <dbReference type="NCBI Taxonomy" id="1398154"/>
    <lineage>
        <taxon>Eukaryota</taxon>
        <taxon>Fungi</taxon>
        <taxon>Dikarya</taxon>
        <taxon>Ascomycota</taxon>
        <taxon>Pezizomycotina</taxon>
        <taxon>Sordariomycetes</taxon>
        <taxon>Sordariomycetidae</taxon>
        <taxon>Ophiostomatales</taxon>
        <taxon>Ophiostomataceae</taxon>
        <taxon>Sporothrix</taxon>
    </lineage>
</organism>
<dbReference type="GeneID" id="63675778"/>
<proteinExistence type="predicted"/>
<dbReference type="Proteomes" id="UP000031575">
    <property type="component" value="Unassembled WGS sequence"/>
</dbReference>
<dbReference type="InterPro" id="IPR050869">
    <property type="entry name" value="H3K4_H4K5_MeTrfase"/>
</dbReference>
<dbReference type="RefSeq" id="XP_040620206.1">
    <property type="nucleotide sequence ID" value="XM_040760857.1"/>
</dbReference>
<evidence type="ECO:0000313" key="3">
    <source>
        <dbReference type="Proteomes" id="UP000031575"/>
    </source>
</evidence>
<dbReference type="PANTHER" id="PTHR12197">
    <property type="entry name" value="HISTONE-LYSINE N-METHYLTRANSFERASE SMYD"/>
    <property type="match status" value="1"/>
</dbReference>
<sequence length="634" mass="69628">MAANSTAGSWPPVGSRIALLLEQRQELTDKLAESAYDIFLYLSRAAVYADLAYPDLAAGDAYRALLLTDEISDESFEYHDQTQEAMAPYATGEKSLPDFLRQGTPSNLASDVAALSLSPDSEETEDAKLEACRRLASIAAIRCYQILSLNLLLCGCLRSAHTFCERGLAADPNDKDLQQTKALIDTAARKRFRRADDATFVYNPTDLPDRGLVRREVYPWNTYEPDRFSAASLAFLNDELSRAAPKCEVRATELPILTEKDDEGSRTSVDGPIATCWQLGVFAKEPVAAGEAVLREYSLLTANNRLKESACDACGTELPSLADVGKKKKKDGSRRATYRAEDGDNDDEELVAAPVACPDCYDTVFCDDFCFEQAQEKYHPAVCETDVDSIAKDPEDARDADDALYVLLLARLLAMAAHQERHPLEVDEIKYIWGDFVPPETNVNAGFAQSVLPSSPEVVAVAAAGGIPPTAWSLPFSFEANIATPLHILEKMDLDVFADLAHYDLWVLNSCYSKFRGTASARKSRRDGRPDVAAVHPLWCLANHDCDPNVTWEWGGRMVLWAREKRVGLGADGNEKRPGGIAAGQEILNHYCDVDLPVQLRREWASGSLGGACMCQRCRNEAAAEAKEAGQQIH</sequence>
<reference evidence="2 3" key="1">
    <citation type="journal article" date="2014" name="BMC Genomics">
        <title>Comparative genomics of the major fungal agents of human and animal Sporotrichosis: Sporothrix schenckii and Sporothrix brasiliensis.</title>
        <authorList>
            <person name="Teixeira M.M."/>
            <person name="de Almeida L.G."/>
            <person name="Kubitschek-Barreira P."/>
            <person name="Alves F.L."/>
            <person name="Kioshima E.S."/>
            <person name="Abadio A.K."/>
            <person name="Fernandes L."/>
            <person name="Derengowski L.S."/>
            <person name="Ferreira K.S."/>
            <person name="Souza R.C."/>
            <person name="Ruiz J.C."/>
            <person name="de Andrade N.C."/>
            <person name="Paes H.C."/>
            <person name="Nicola A.M."/>
            <person name="Albuquerque P."/>
            <person name="Gerber A.L."/>
            <person name="Martins V.P."/>
            <person name="Peconick L.D."/>
            <person name="Neto A.V."/>
            <person name="Chaucanez C.B."/>
            <person name="Silva P.A."/>
            <person name="Cunha O.L."/>
            <person name="de Oliveira F.F."/>
            <person name="dos Santos T.C."/>
            <person name="Barros A.L."/>
            <person name="Soares M.A."/>
            <person name="de Oliveira L.M."/>
            <person name="Marini M.M."/>
            <person name="Villalobos-Duno H."/>
            <person name="Cunha M.M."/>
            <person name="de Hoog S."/>
            <person name="da Silveira J.F."/>
            <person name="Henrissat B."/>
            <person name="Nino-Vega G.A."/>
            <person name="Cisalpino P.S."/>
            <person name="Mora-Montes H.M."/>
            <person name="Almeida S.R."/>
            <person name="Stajich J.E."/>
            <person name="Lopes-Bezerra L.M."/>
            <person name="Vasconcelos A.T."/>
            <person name="Felipe M.S."/>
        </authorList>
    </citation>
    <scope>NUCLEOTIDE SEQUENCE [LARGE SCALE GENOMIC DNA]</scope>
    <source>
        <strain evidence="2 3">5110</strain>
    </source>
</reference>
<feature type="domain" description="SET" evidence="1">
    <location>
        <begin position="245"/>
        <end position="592"/>
    </location>
</feature>
<protein>
    <submittedName>
        <fullName evidence="2">Mynd domain containing protein</fullName>
    </submittedName>
</protein>
<dbReference type="EMBL" id="AWTV01000006">
    <property type="protein sequence ID" value="KIH92196.1"/>
    <property type="molecule type" value="Genomic_DNA"/>
</dbReference>
<dbReference type="GO" id="GO:0005634">
    <property type="term" value="C:nucleus"/>
    <property type="evidence" value="ECO:0007669"/>
    <property type="project" value="TreeGrafter"/>
</dbReference>
<evidence type="ECO:0000313" key="2">
    <source>
        <dbReference type="EMBL" id="KIH92196.1"/>
    </source>
</evidence>
<dbReference type="HOGENOM" id="CLU_021696_0_0_1"/>
<evidence type="ECO:0000259" key="1">
    <source>
        <dbReference type="PROSITE" id="PS50280"/>
    </source>
</evidence>
<accession>A0A0C2IT28</accession>
<dbReference type="InterPro" id="IPR046341">
    <property type="entry name" value="SET_dom_sf"/>
</dbReference>
<name>A0A0C2IT28_9PEZI</name>